<gene>
    <name evidence="2" type="ORF">KCG49_09405</name>
</gene>
<comment type="caution">
    <text evidence="2">The sequence shown here is derived from an EMBL/GenBank/DDBJ whole genome shotgun (WGS) entry which is preliminary data.</text>
</comment>
<dbReference type="Pfam" id="PF03372">
    <property type="entry name" value="Exo_endo_phos"/>
    <property type="match status" value="1"/>
</dbReference>
<feature type="domain" description="Endonuclease/exonuclease/phosphatase" evidence="1">
    <location>
        <begin position="38"/>
        <end position="280"/>
    </location>
</feature>
<accession>A0A9X1FAI0</accession>
<sequence>MKLKGLFTMLLLFTVFTCENSKTLTTKVGSNTVTVKVMTYNIRLDTENDKENAWSHRKAFLSSQIRFLSPDVLGVQEALPNQIEDLNKALMDYKSFGEGRDGGSNGEHSAIYYNSKTLKVDVYDTFWLSETPDTMSKGWDAALPRICTYGLFSSLSNGKKFWVFNTHFDHVGAKARKESVKLILKKIEDLNKNNHPVVLMGDLNVEPDSDVIKATKEALVDAKDIAKISFGNDGTFNGFRYNEPSNRRIDYILLSKSAMPKVEKYAVFTTAVDFKFPSDHFPVFVELILK</sequence>
<dbReference type="GO" id="GO:0004519">
    <property type="term" value="F:endonuclease activity"/>
    <property type="evidence" value="ECO:0007669"/>
    <property type="project" value="UniProtKB-KW"/>
</dbReference>
<organism evidence="2 3">
    <name type="scientific">Winogradskyella luteola</name>
    <dbReference type="NCBI Taxonomy" id="2828330"/>
    <lineage>
        <taxon>Bacteria</taxon>
        <taxon>Pseudomonadati</taxon>
        <taxon>Bacteroidota</taxon>
        <taxon>Flavobacteriia</taxon>
        <taxon>Flavobacteriales</taxon>
        <taxon>Flavobacteriaceae</taxon>
        <taxon>Winogradskyella</taxon>
    </lineage>
</organism>
<proteinExistence type="predicted"/>
<keyword evidence="3" id="KW-1185">Reference proteome</keyword>
<name>A0A9X1FAI0_9FLAO</name>
<dbReference type="CDD" id="cd09083">
    <property type="entry name" value="EEP-1"/>
    <property type="match status" value="1"/>
</dbReference>
<keyword evidence="2" id="KW-0378">Hydrolase</keyword>
<dbReference type="PANTHER" id="PTHR12121">
    <property type="entry name" value="CARBON CATABOLITE REPRESSOR PROTEIN 4"/>
    <property type="match status" value="1"/>
</dbReference>
<dbReference type="RefSeq" id="WP_218546100.1">
    <property type="nucleotide sequence ID" value="NZ_JAGSPD010000006.1"/>
</dbReference>
<dbReference type="InterPro" id="IPR005135">
    <property type="entry name" value="Endo/exonuclease/phosphatase"/>
</dbReference>
<dbReference type="GO" id="GO:0000175">
    <property type="term" value="F:3'-5'-RNA exonuclease activity"/>
    <property type="evidence" value="ECO:0007669"/>
    <property type="project" value="TreeGrafter"/>
</dbReference>
<keyword evidence="2" id="KW-0255">Endonuclease</keyword>
<dbReference type="PANTHER" id="PTHR12121:SF36">
    <property type="entry name" value="ENDONUCLEASE_EXONUCLEASE_PHOSPHATASE DOMAIN-CONTAINING PROTEIN"/>
    <property type="match status" value="1"/>
</dbReference>
<dbReference type="EMBL" id="JAGSPD010000006">
    <property type="protein sequence ID" value="MBV7269403.1"/>
    <property type="molecule type" value="Genomic_DNA"/>
</dbReference>
<dbReference type="InterPro" id="IPR050410">
    <property type="entry name" value="CCR4/nocturin_mRNA_transcr"/>
</dbReference>
<reference evidence="2" key="1">
    <citation type="submission" date="2021-04" db="EMBL/GenBank/DDBJ databases">
        <authorList>
            <person name="Pira H."/>
            <person name="Risdian C."/>
            <person name="Wink J."/>
        </authorList>
    </citation>
    <scope>NUCLEOTIDE SEQUENCE</scope>
    <source>
        <strain evidence="2">WHY3</strain>
    </source>
</reference>
<evidence type="ECO:0000259" key="1">
    <source>
        <dbReference type="Pfam" id="PF03372"/>
    </source>
</evidence>
<evidence type="ECO:0000313" key="3">
    <source>
        <dbReference type="Proteomes" id="UP001138894"/>
    </source>
</evidence>
<dbReference type="Proteomes" id="UP001138894">
    <property type="component" value="Unassembled WGS sequence"/>
</dbReference>
<keyword evidence="2" id="KW-0540">Nuclease</keyword>
<protein>
    <submittedName>
        <fullName evidence="2">Endonuclease/exonuclease/phosphatase family protein</fullName>
    </submittedName>
</protein>
<evidence type="ECO:0000313" key="2">
    <source>
        <dbReference type="EMBL" id="MBV7269403.1"/>
    </source>
</evidence>
<dbReference type="AlphaFoldDB" id="A0A9X1FAI0"/>